<evidence type="ECO:0000256" key="1">
    <source>
        <dbReference type="ARBA" id="ARBA00022679"/>
    </source>
</evidence>
<dbReference type="InterPro" id="IPR050832">
    <property type="entry name" value="Bact_Acetyltransf"/>
</dbReference>
<dbReference type="Proteomes" id="UP000266677">
    <property type="component" value="Unassembled WGS sequence"/>
</dbReference>
<feature type="domain" description="N-acetyltransferase" evidence="3">
    <location>
        <begin position="4"/>
        <end position="162"/>
    </location>
</feature>
<evidence type="ECO:0000313" key="5">
    <source>
        <dbReference type="Proteomes" id="UP000266677"/>
    </source>
</evidence>
<name>A0A3A4KHE8_9NOCA</name>
<gene>
    <name evidence="4" type="ORF">D5S18_21230</name>
</gene>
<dbReference type="Pfam" id="PF00583">
    <property type="entry name" value="Acetyltransf_1"/>
    <property type="match status" value="1"/>
</dbReference>
<protein>
    <submittedName>
        <fullName evidence="4">GNAT family N-acetyltransferase</fullName>
    </submittedName>
</protein>
<dbReference type="RefSeq" id="WP_120042774.1">
    <property type="nucleotide sequence ID" value="NZ_QZFU01000023.1"/>
</dbReference>
<dbReference type="GO" id="GO:0016747">
    <property type="term" value="F:acyltransferase activity, transferring groups other than amino-acyl groups"/>
    <property type="evidence" value="ECO:0007669"/>
    <property type="project" value="InterPro"/>
</dbReference>
<dbReference type="OrthoDB" id="9814648at2"/>
<proteinExistence type="predicted"/>
<dbReference type="PROSITE" id="PS51186">
    <property type="entry name" value="GNAT"/>
    <property type="match status" value="1"/>
</dbReference>
<keyword evidence="2" id="KW-0012">Acyltransferase</keyword>
<dbReference type="PANTHER" id="PTHR43877">
    <property type="entry name" value="AMINOALKYLPHOSPHONATE N-ACETYLTRANSFERASE-RELATED-RELATED"/>
    <property type="match status" value="1"/>
</dbReference>
<evidence type="ECO:0000259" key="3">
    <source>
        <dbReference type="PROSITE" id="PS51186"/>
    </source>
</evidence>
<organism evidence="4 5">
    <name type="scientific">Nocardia panacis</name>
    <dbReference type="NCBI Taxonomy" id="2340916"/>
    <lineage>
        <taxon>Bacteria</taxon>
        <taxon>Bacillati</taxon>
        <taxon>Actinomycetota</taxon>
        <taxon>Actinomycetes</taxon>
        <taxon>Mycobacteriales</taxon>
        <taxon>Nocardiaceae</taxon>
        <taxon>Nocardia</taxon>
    </lineage>
</organism>
<dbReference type="InterPro" id="IPR000182">
    <property type="entry name" value="GNAT_dom"/>
</dbReference>
<dbReference type="PANTHER" id="PTHR43877:SF1">
    <property type="entry name" value="ACETYLTRANSFERASE"/>
    <property type="match status" value="1"/>
</dbReference>
<dbReference type="SUPFAM" id="SSF55729">
    <property type="entry name" value="Acyl-CoA N-acyltransferases (Nat)"/>
    <property type="match status" value="1"/>
</dbReference>
<dbReference type="CDD" id="cd04301">
    <property type="entry name" value="NAT_SF"/>
    <property type="match status" value="1"/>
</dbReference>
<evidence type="ECO:0000313" key="4">
    <source>
        <dbReference type="EMBL" id="RJO73698.1"/>
    </source>
</evidence>
<keyword evidence="1 4" id="KW-0808">Transferase</keyword>
<dbReference type="EMBL" id="QZFU01000023">
    <property type="protein sequence ID" value="RJO73698.1"/>
    <property type="molecule type" value="Genomic_DNA"/>
</dbReference>
<comment type="caution">
    <text evidence="4">The sequence shown here is derived from an EMBL/GenBank/DDBJ whole genome shotgun (WGS) entry which is preliminary data.</text>
</comment>
<dbReference type="InterPro" id="IPR016181">
    <property type="entry name" value="Acyl_CoA_acyltransferase"/>
</dbReference>
<sequence>MDGIAIRTATENDERALAAIDHATWSRQVHPIPLWPSDTPFFDEGTAPRNVLLAHEDNHILGYVKLRPAPMRASSGHVQEINGLAVAPHHQRRGIGHLLLDAARAAAVERLARRITLRVLGTNVRAQKLYLAHGFRIEGTLVGQFLIEDRYVDDVLMALEICPATHRRDRATTVHPGIPASDRRDTL</sequence>
<evidence type="ECO:0000256" key="2">
    <source>
        <dbReference type="ARBA" id="ARBA00023315"/>
    </source>
</evidence>
<dbReference type="Gene3D" id="3.40.630.30">
    <property type="match status" value="1"/>
</dbReference>
<dbReference type="AlphaFoldDB" id="A0A3A4KHE8"/>
<reference evidence="4 5" key="1">
    <citation type="submission" date="2018-09" db="EMBL/GenBank/DDBJ databases">
        <title>YIM PH21274 draft genome.</title>
        <authorList>
            <person name="Miao C."/>
        </authorList>
    </citation>
    <scope>NUCLEOTIDE SEQUENCE [LARGE SCALE GENOMIC DNA]</scope>
    <source>
        <strain evidence="4 5">YIM PH 21724</strain>
    </source>
</reference>
<accession>A0A3A4KHE8</accession>
<keyword evidence="5" id="KW-1185">Reference proteome</keyword>